<dbReference type="InterPro" id="IPR040447">
    <property type="entry name" value="RRM_Rrp7"/>
</dbReference>
<evidence type="ECO:0000259" key="4">
    <source>
        <dbReference type="Pfam" id="PF12923"/>
    </source>
</evidence>
<dbReference type="InterPro" id="IPR040446">
    <property type="entry name" value="RRP7"/>
</dbReference>
<dbReference type="InterPro" id="IPR024326">
    <property type="entry name" value="RRP7_C"/>
</dbReference>
<evidence type="ECO:0000256" key="3">
    <source>
        <dbReference type="SAM" id="MobiDB-lite"/>
    </source>
</evidence>
<feature type="compositionally biased region" description="Acidic residues" evidence="3">
    <location>
        <begin position="118"/>
        <end position="133"/>
    </location>
</feature>
<reference evidence="6" key="1">
    <citation type="journal article" date="2023" name="BMC Genomics">
        <title>Chromosome-level genome assemblies of Cutaneotrichosporon spp. (Trichosporonales, Basidiomycota) reveal imbalanced evolution between nucleotide sequences and chromosome synteny.</title>
        <authorList>
            <person name="Kobayashi Y."/>
            <person name="Kayamori A."/>
            <person name="Aoki K."/>
            <person name="Shiwa Y."/>
            <person name="Matsutani M."/>
            <person name="Fujita N."/>
            <person name="Sugita T."/>
            <person name="Iwasaki W."/>
            <person name="Tanaka N."/>
            <person name="Takashima M."/>
        </authorList>
    </citation>
    <scope>NUCLEOTIDE SEQUENCE</scope>
    <source>
        <strain evidence="6">HIS016</strain>
    </source>
</reference>
<dbReference type="Gene3D" id="6.10.250.1770">
    <property type="match status" value="1"/>
</dbReference>
<feature type="region of interest" description="Disordered" evidence="3">
    <location>
        <begin position="115"/>
        <end position="141"/>
    </location>
</feature>
<dbReference type="AlphaFoldDB" id="A0AAD3Y9J5"/>
<dbReference type="InterPro" id="IPR035979">
    <property type="entry name" value="RBD_domain_sf"/>
</dbReference>
<reference evidence="6" key="2">
    <citation type="submission" date="2023-06" db="EMBL/GenBank/DDBJ databases">
        <authorList>
            <person name="Kobayashi Y."/>
            <person name="Kayamori A."/>
            <person name="Aoki K."/>
            <person name="Shiwa Y."/>
            <person name="Fujita N."/>
            <person name="Sugita T."/>
            <person name="Iwasaki W."/>
            <person name="Tanaka N."/>
            <person name="Takashima M."/>
        </authorList>
    </citation>
    <scope>NUCLEOTIDE SEQUENCE</scope>
    <source>
        <strain evidence="6">HIS016</strain>
    </source>
</reference>
<dbReference type="EMBL" id="BTCM01000001">
    <property type="protein sequence ID" value="GMK53739.1"/>
    <property type="molecule type" value="Genomic_DNA"/>
</dbReference>
<dbReference type="PANTHER" id="PTHR13191:SF0">
    <property type="entry name" value="RIBOSOMAL RNA-PROCESSING PROTEIN 7 HOMOLOG A-RELATED"/>
    <property type="match status" value="1"/>
</dbReference>
<evidence type="ECO:0000313" key="7">
    <source>
        <dbReference type="Proteomes" id="UP001222932"/>
    </source>
</evidence>
<comment type="similarity">
    <text evidence="1">Belongs to the RRP7 family.</text>
</comment>
<dbReference type="Pfam" id="PF12923">
    <property type="entry name" value="RRP7"/>
    <property type="match status" value="1"/>
</dbReference>
<sequence length="359" mass="38577">MPRPSLGTPKTKSKGTPKATPKSSKSKSAKLYSNFRPLPLALPTNATHYIYVRPHTTKSGDDAELERTARTLFAANIPVDAGERDLRALFSRWGVVEAVEEGSASVDVLGDAVAGLPESDDEDEEGEAEEEEEKQGADADGWTFVGTAQQARKRRRKAALPASVPDVVPLDTVRSLGLSGARSARVVFTDAVSVSRAMGYGGAPIALPLGEGRGAEPTGLAFYEARYAALRPALASVRAHADSAMERYDHLHSLLLASRAKAHGAGALVDEDGFTVVVRGGRYGRTAGRGGSAGVAVASRAGVAAAQKKRGKGAGELKDFYKFQSVDRKRKELADMRARFDEDRRKVDELKRQRRFKPY</sequence>
<feature type="compositionally biased region" description="Low complexity" evidence="3">
    <location>
        <begin position="1"/>
        <end position="23"/>
    </location>
</feature>
<dbReference type="Pfam" id="PF17799">
    <property type="entry name" value="RRM_Rrp7"/>
    <property type="match status" value="1"/>
</dbReference>
<name>A0AAD3Y9J5_9TREE</name>
<keyword evidence="7" id="KW-1185">Reference proteome</keyword>
<dbReference type="PANTHER" id="PTHR13191">
    <property type="entry name" value="RIBOSOMAL RNA PROCESSING PROTEIN 7-RELATED"/>
    <property type="match status" value="1"/>
</dbReference>
<dbReference type="GO" id="GO:0003676">
    <property type="term" value="F:nucleic acid binding"/>
    <property type="evidence" value="ECO:0007669"/>
    <property type="project" value="InterPro"/>
</dbReference>
<dbReference type="GO" id="GO:0034456">
    <property type="term" value="C:UTP-C complex"/>
    <property type="evidence" value="ECO:0007669"/>
    <property type="project" value="TreeGrafter"/>
</dbReference>
<feature type="coiled-coil region" evidence="2">
    <location>
        <begin position="326"/>
        <end position="353"/>
    </location>
</feature>
<gene>
    <name evidence="6" type="ORF">CspeluHIS016_0103250</name>
</gene>
<dbReference type="GO" id="GO:0000028">
    <property type="term" value="P:ribosomal small subunit assembly"/>
    <property type="evidence" value="ECO:0007669"/>
    <property type="project" value="TreeGrafter"/>
</dbReference>
<dbReference type="CDD" id="cd12950">
    <property type="entry name" value="RRP7_Rrp7p"/>
    <property type="match status" value="1"/>
</dbReference>
<accession>A0AAD3Y9J5</accession>
<dbReference type="SUPFAM" id="SSF54928">
    <property type="entry name" value="RNA-binding domain, RBD"/>
    <property type="match status" value="1"/>
</dbReference>
<dbReference type="GO" id="GO:0006364">
    <property type="term" value="P:rRNA processing"/>
    <property type="evidence" value="ECO:0007669"/>
    <property type="project" value="TreeGrafter"/>
</dbReference>
<feature type="region of interest" description="Disordered" evidence="3">
    <location>
        <begin position="1"/>
        <end position="31"/>
    </location>
</feature>
<feature type="domain" description="Rrp7 RRM-like N-terminal" evidence="5">
    <location>
        <begin position="35"/>
        <end position="118"/>
    </location>
</feature>
<dbReference type="GO" id="GO:0032545">
    <property type="term" value="C:CURI complex"/>
    <property type="evidence" value="ECO:0007669"/>
    <property type="project" value="TreeGrafter"/>
</dbReference>
<evidence type="ECO:0000259" key="5">
    <source>
        <dbReference type="Pfam" id="PF17799"/>
    </source>
</evidence>
<feature type="domain" description="Ribosomal RNA-processing protein 7 C-terminal" evidence="4">
    <location>
        <begin position="230"/>
        <end position="359"/>
    </location>
</feature>
<comment type="caution">
    <text evidence="6">The sequence shown here is derived from an EMBL/GenBank/DDBJ whole genome shotgun (WGS) entry which is preliminary data.</text>
</comment>
<evidence type="ECO:0000256" key="1">
    <source>
        <dbReference type="ARBA" id="ARBA00006110"/>
    </source>
</evidence>
<organism evidence="6 7">
    <name type="scientific">Cutaneotrichosporon spelunceum</name>
    <dbReference type="NCBI Taxonomy" id="1672016"/>
    <lineage>
        <taxon>Eukaryota</taxon>
        <taxon>Fungi</taxon>
        <taxon>Dikarya</taxon>
        <taxon>Basidiomycota</taxon>
        <taxon>Agaricomycotina</taxon>
        <taxon>Tremellomycetes</taxon>
        <taxon>Trichosporonales</taxon>
        <taxon>Trichosporonaceae</taxon>
        <taxon>Cutaneotrichosporon</taxon>
    </lineage>
</organism>
<proteinExistence type="inferred from homology"/>
<evidence type="ECO:0000256" key="2">
    <source>
        <dbReference type="SAM" id="Coils"/>
    </source>
</evidence>
<protein>
    <recommendedName>
        <fullName evidence="8">Ribosomal RNA-processing protein 7 C-terminal domain-containing protein</fullName>
    </recommendedName>
</protein>
<evidence type="ECO:0008006" key="8">
    <source>
        <dbReference type="Google" id="ProtNLM"/>
    </source>
</evidence>
<dbReference type="Proteomes" id="UP001222932">
    <property type="component" value="Unassembled WGS sequence"/>
</dbReference>
<evidence type="ECO:0000313" key="6">
    <source>
        <dbReference type="EMBL" id="GMK53739.1"/>
    </source>
</evidence>
<keyword evidence="2" id="KW-0175">Coiled coil</keyword>